<feature type="region of interest" description="Disordered" evidence="1">
    <location>
        <begin position="401"/>
        <end position="420"/>
    </location>
</feature>
<feature type="compositionally biased region" description="Basic and acidic residues" evidence="1">
    <location>
        <begin position="311"/>
        <end position="320"/>
    </location>
</feature>
<feature type="transmembrane region" description="Helical" evidence="2">
    <location>
        <begin position="171"/>
        <end position="188"/>
    </location>
</feature>
<dbReference type="KEGG" id="dan:6506727"/>
<protein>
    <submittedName>
        <fullName evidence="3">Uncharacterized protein</fullName>
    </submittedName>
</protein>
<evidence type="ECO:0000256" key="2">
    <source>
        <dbReference type="SAM" id="Phobius"/>
    </source>
</evidence>
<keyword evidence="2" id="KW-0472">Membrane</keyword>
<dbReference type="EMBL" id="CH902618">
    <property type="protein sequence ID" value="EDV40157.1"/>
    <property type="molecule type" value="Genomic_DNA"/>
</dbReference>
<feature type="transmembrane region" description="Helical" evidence="2">
    <location>
        <begin position="21"/>
        <end position="39"/>
    </location>
</feature>
<evidence type="ECO:0000313" key="3">
    <source>
        <dbReference type="EMBL" id="EDV40157.1"/>
    </source>
</evidence>
<proteinExistence type="predicted"/>
<dbReference type="AlphaFoldDB" id="B3M9W6"/>
<feature type="transmembrane region" description="Helical" evidence="2">
    <location>
        <begin position="51"/>
        <end position="72"/>
    </location>
</feature>
<dbReference type="OrthoDB" id="7867995at2759"/>
<keyword evidence="2" id="KW-0812">Transmembrane</keyword>
<feature type="compositionally biased region" description="Basic and acidic residues" evidence="1">
    <location>
        <begin position="443"/>
        <end position="458"/>
    </location>
</feature>
<dbReference type="HOGENOM" id="CLU_031235_0_0_1"/>
<gene>
    <name evidence="3" type="primary">Dana\GF24093</name>
    <name evidence="3" type="synonym">dana_GLEANR_8845</name>
    <name evidence="3" type="ORF">GF24093</name>
</gene>
<accession>B3M9W6</accession>
<name>B3M9W6_DROAN</name>
<evidence type="ECO:0000313" key="4">
    <source>
        <dbReference type="Proteomes" id="UP000007801"/>
    </source>
</evidence>
<feature type="compositionally biased region" description="Low complexity" evidence="1">
    <location>
        <begin position="431"/>
        <end position="441"/>
    </location>
</feature>
<dbReference type="Proteomes" id="UP000007801">
    <property type="component" value="Unassembled WGS sequence"/>
</dbReference>
<feature type="transmembrane region" description="Helical" evidence="2">
    <location>
        <begin position="208"/>
        <end position="229"/>
    </location>
</feature>
<dbReference type="eggNOG" id="ENOG502T6V9">
    <property type="taxonomic scope" value="Eukaryota"/>
</dbReference>
<keyword evidence="2" id="KW-1133">Transmembrane helix</keyword>
<keyword evidence="4" id="KW-1185">Reference proteome</keyword>
<organism evidence="3 4">
    <name type="scientific">Drosophila ananassae</name>
    <name type="common">Fruit fly</name>
    <dbReference type="NCBI Taxonomy" id="7217"/>
    <lineage>
        <taxon>Eukaryota</taxon>
        <taxon>Metazoa</taxon>
        <taxon>Ecdysozoa</taxon>
        <taxon>Arthropoda</taxon>
        <taxon>Hexapoda</taxon>
        <taxon>Insecta</taxon>
        <taxon>Pterygota</taxon>
        <taxon>Neoptera</taxon>
        <taxon>Endopterygota</taxon>
        <taxon>Diptera</taxon>
        <taxon>Brachycera</taxon>
        <taxon>Muscomorpha</taxon>
        <taxon>Ephydroidea</taxon>
        <taxon>Drosophilidae</taxon>
        <taxon>Drosophila</taxon>
        <taxon>Sophophora</taxon>
    </lineage>
</organism>
<dbReference type="InParanoid" id="B3M9W6"/>
<sequence length="620" mass="71094">MYSSYDLRSYRKARKNFSLKSYGVFAIWIILALVQWMVISILNDTREIFNQYFYISFVTFAVAVLFLILFIFVEKVRFIAGLNFILAFIIVELQIVSTFALVVITWWADSLAFLALCIFLIIIFAIIGVFLPRTMDLTLDIAVLFILSFVFLIIASFTLIVHLTMAATIPFAYVVVELAISITILLFVMYHAQTIHGNRFAEMRLNDFLLASLILFHDFLIIYWLTFFWQINYRLVTPDSWLATSSPSPNATNASRKYLDVYITDWTLEPTDGYEERWDEQAPGSPPPTHKPKTVHKFWSVDKRKKHPGRHNNENPDHRWGSGNDNGGRWDPEDMTPGTYATGVPFDDYPRRKPSSARPTIAQKPDPKPPEKDVGRWFSGFRPKGGTTINPFFTQGYARERMSQNDNPITKYPQNKKHKNERYTYTLEGPSQSDSSDSFNSEIKPREPERPYESDKLETLPPAEGPSQSDSYNPFDREIVKAANVTSLPLRTGLQKEIERSPNSYYYEQGNIENGYPPSEGLSESLMKNITRNSLINPDANVPMGDVEIIDPNEIALEGKVSSRKPSEDWSTDFPGLELQEDGDNQDIFQNREPLTTYHYPTGLPDYEKLVLNVSSNMLK</sequence>
<dbReference type="OMA" id="FAYVVVE"/>
<feature type="region of interest" description="Disordered" evidence="1">
    <location>
        <begin position="275"/>
        <end position="392"/>
    </location>
</feature>
<feature type="transmembrane region" description="Helical" evidence="2">
    <location>
        <begin position="84"/>
        <end position="107"/>
    </location>
</feature>
<feature type="transmembrane region" description="Helical" evidence="2">
    <location>
        <begin position="113"/>
        <end position="131"/>
    </location>
</feature>
<feature type="compositionally biased region" description="Basic and acidic residues" evidence="1">
    <location>
        <begin position="365"/>
        <end position="375"/>
    </location>
</feature>
<feature type="region of interest" description="Disordered" evidence="1">
    <location>
        <begin position="426"/>
        <end position="473"/>
    </location>
</feature>
<evidence type="ECO:0000256" key="1">
    <source>
        <dbReference type="SAM" id="MobiDB-lite"/>
    </source>
</evidence>
<feature type="transmembrane region" description="Helical" evidence="2">
    <location>
        <begin position="143"/>
        <end position="165"/>
    </location>
</feature>
<reference evidence="3 4" key="1">
    <citation type="journal article" date="2007" name="Nature">
        <title>Evolution of genes and genomes on the Drosophila phylogeny.</title>
        <authorList>
            <consortium name="Drosophila 12 Genomes Consortium"/>
            <person name="Clark A.G."/>
            <person name="Eisen M.B."/>
            <person name="Smith D.R."/>
            <person name="Bergman C.M."/>
            <person name="Oliver B."/>
            <person name="Markow T.A."/>
            <person name="Kaufman T.C."/>
            <person name="Kellis M."/>
            <person name="Gelbart W."/>
            <person name="Iyer V.N."/>
            <person name="Pollard D.A."/>
            <person name="Sackton T.B."/>
            <person name="Larracuente A.M."/>
            <person name="Singh N.D."/>
            <person name="Abad J.P."/>
            <person name="Abt D.N."/>
            <person name="Adryan B."/>
            <person name="Aguade M."/>
            <person name="Akashi H."/>
            <person name="Anderson W.W."/>
            <person name="Aquadro C.F."/>
            <person name="Ardell D.H."/>
            <person name="Arguello R."/>
            <person name="Artieri C.G."/>
            <person name="Barbash D.A."/>
            <person name="Barker D."/>
            <person name="Barsanti P."/>
            <person name="Batterham P."/>
            <person name="Batzoglou S."/>
            <person name="Begun D."/>
            <person name="Bhutkar A."/>
            <person name="Blanco E."/>
            <person name="Bosak S.A."/>
            <person name="Bradley R.K."/>
            <person name="Brand A.D."/>
            <person name="Brent M.R."/>
            <person name="Brooks A.N."/>
            <person name="Brown R.H."/>
            <person name="Butlin R.K."/>
            <person name="Caggese C."/>
            <person name="Calvi B.R."/>
            <person name="Bernardo de Carvalho A."/>
            <person name="Caspi A."/>
            <person name="Castrezana S."/>
            <person name="Celniker S.E."/>
            <person name="Chang J.L."/>
            <person name="Chapple C."/>
            <person name="Chatterji S."/>
            <person name="Chinwalla A."/>
            <person name="Civetta A."/>
            <person name="Clifton S.W."/>
            <person name="Comeron J.M."/>
            <person name="Costello J.C."/>
            <person name="Coyne J.A."/>
            <person name="Daub J."/>
            <person name="David R.G."/>
            <person name="Delcher A.L."/>
            <person name="Delehaunty K."/>
            <person name="Do C.B."/>
            <person name="Ebling H."/>
            <person name="Edwards K."/>
            <person name="Eickbush T."/>
            <person name="Evans J.D."/>
            <person name="Filipski A."/>
            <person name="Findeiss S."/>
            <person name="Freyhult E."/>
            <person name="Fulton L."/>
            <person name="Fulton R."/>
            <person name="Garcia A.C."/>
            <person name="Gardiner A."/>
            <person name="Garfield D.A."/>
            <person name="Garvin B.E."/>
            <person name="Gibson G."/>
            <person name="Gilbert D."/>
            <person name="Gnerre S."/>
            <person name="Godfrey J."/>
            <person name="Good R."/>
            <person name="Gotea V."/>
            <person name="Gravely B."/>
            <person name="Greenberg A.J."/>
            <person name="Griffiths-Jones S."/>
            <person name="Gross S."/>
            <person name="Guigo R."/>
            <person name="Gustafson E.A."/>
            <person name="Haerty W."/>
            <person name="Hahn M.W."/>
            <person name="Halligan D.L."/>
            <person name="Halpern A.L."/>
            <person name="Halter G.M."/>
            <person name="Han M.V."/>
            <person name="Heger A."/>
            <person name="Hillier L."/>
            <person name="Hinrichs A.S."/>
            <person name="Holmes I."/>
            <person name="Hoskins R.A."/>
            <person name="Hubisz M.J."/>
            <person name="Hultmark D."/>
            <person name="Huntley M.A."/>
            <person name="Jaffe D.B."/>
            <person name="Jagadeeshan S."/>
            <person name="Jeck W.R."/>
            <person name="Johnson J."/>
            <person name="Jones C.D."/>
            <person name="Jordan W.C."/>
            <person name="Karpen G.H."/>
            <person name="Kataoka E."/>
            <person name="Keightley P.D."/>
            <person name="Kheradpour P."/>
            <person name="Kirkness E.F."/>
            <person name="Koerich L.B."/>
            <person name="Kristiansen K."/>
            <person name="Kudrna D."/>
            <person name="Kulathinal R.J."/>
            <person name="Kumar S."/>
            <person name="Kwok R."/>
            <person name="Lander E."/>
            <person name="Langley C.H."/>
            <person name="Lapoint R."/>
            <person name="Lazzaro B.P."/>
            <person name="Lee S.J."/>
            <person name="Levesque L."/>
            <person name="Li R."/>
            <person name="Lin C.F."/>
            <person name="Lin M.F."/>
            <person name="Lindblad-Toh K."/>
            <person name="Llopart A."/>
            <person name="Long M."/>
            <person name="Low L."/>
            <person name="Lozovsky E."/>
            <person name="Lu J."/>
            <person name="Luo M."/>
            <person name="Machado C.A."/>
            <person name="Makalowski W."/>
            <person name="Marzo M."/>
            <person name="Matsuda M."/>
            <person name="Matzkin L."/>
            <person name="McAllister B."/>
            <person name="McBride C.S."/>
            <person name="McKernan B."/>
            <person name="McKernan K."/>
            <person name="Mendez-Lago M."/>
            <person name="Minx P."/>
            <person name="Mollenhauer M.U."/>
            <person name="Montooth K."/>
            <person name="Mount S.M."/>
            <person name="Mu X."/>
            <person name="Myers E."/>
            <person name="Negre B."/>
            <person name="Newfeld S."/>
            <person name="Nielsen R."/>
            <person name="Noor M.A."/>
            <person name="O'Grady P."/>
            <person name="Pachter L."/>
            <person name="Papaceit M."/>
            <person name="Parisi M.J."/>
            <person name="Parisi M."/>
            <person name="Parts L."/>
            <person name="Pedersen J.S."/>
            <person name="Pesole G."/>
            <person name="Phillippy A.M."/>
            <person name="Ponting C.P."/>
            <person name="Pop M."/>
            <person name="Porcelli D."/>
            <person name="Powell J.R."/>
            <person name="Prohaska S."/>
            <person name="Pruitt K."/>
            <person name="Puig M."/>
            <person name="Quesneville H."/>
            <person name="Ram K.R."/>
            <person name="Rand D."/>
            <person name="Rasmussen M.D."/>
            <person name="Reed L.K."/>
            <person name="Reenan R."/>
            <person name="Reily A."/>
            <person name="Remington K.A."/>
            <person name="Rieger T.T."/>
            <person name="Ritchie M.G."/>
            <person name="Robin C."/>
            <person name="Rogers Y.H."/>
            <person name="Rohde C."/>
            <person name="Rozas J."/>
            <person name="Rubenfield M.J."/>
            <person name="Ruiz A."/>
            <person name="Russo S."/>
            <person name="Salzberg S.L."/>
            <person name="Sanchez-Gracia A."/>
            <person name="Saranga D.J."/>
            <person name="Sato H."/>
            <person name="Schaeffer S.W."/>
            <person name="Schatz M.C."/>
            <person name="Schlenke T."/>
            <person name="Schwartz R."/>
            <person name="Segarra C."/>
            <person name="Singh R.S."/>
            <person name="Sirot L."/>
            <person name="Sirota M."/>
            <person name="Sisneros N.B."/>
            <person name="Smith C.D."/>
            <person name="Smith T.F."/>
            <person name="Spieth J."/>
            <person name="Stage D.E."/>
            <person name="Stark A."/>
            <person name="Stephan W."/>
            <person name="Strausberg R.L."/>
            <person name="Strempel S."/>
            <person name="Sturgill D."/>
            <person name="Sutton G."/>
            <person name="Sutton G.G."/>
            <person name="Tao W."/>
            <person name="Teichmann S."/>
            <person name="Tobari Y.N."/>
            <person name="Tomimura Y."/>
            <person name="Tsolas J.M."/>
            <person name="Valente V.L."/>
            <person name="Venter E."/>
            <person name="Venter J.C."/>
            <person name="Vicario S."/>
            <person name="Vieira F.G."/>
            <person name="Vilella A.J."/>
            <person name="Villasante A."/>
            <person name="Walenz B."/>
            <person name="Wang J."/>
            <person name="Wasserman M."/>
            <person name="Watts T."/>
            <person name="Wilson D."/>
            <person name="Wilson R.K."/>
            <person name="Wing R.A."/>
            <person name="Wolfner M.F."/>
            <person name="Wong A."/>
            <person name="Wong G.K."/>
            <person name="Wu C.I."/>
            <person name="Wu G."/>
            <person name="Yamamoto D."/>
            <person name="Yang H.P."/>
            <person name="Yang S.P."/>
            <person name="Yorke J.A."/>
            <person name="Yoshida K."/>
            <person name="Zdobnov E."/>
            <person name="Zhang P."/>
            <person name="Zhang Y."/>
            <person name="Zimin A.V."/>
            <person name="Baldwin J."/>
            <person name="Abdouelleil A."/>
            <person name="Abdulkadir J."/>
            <person name="Abebe A."/>
            <person name="Abera B."/>
            <person name="Abreu J."/>
            <person name="Acer S.C."/>
            <person name="Aftuck L."/>
            <person name="Alexander A."/>
            <person name="An P."/>
            <person name="Anderson E."/>
            <person name="Anderson S."/>
            <person name="Arachi H."/>
            <person name="Azer M."/>
            <person name="Bachantsang P."/>
            <person name="Barry A."/>
            <person name="Bayul T."/>
            <person name="Berlin A."/>
            <person name="Bessette D."/>
            <person name="Bloom T."/>
            <person name="Blye J."/>
            <person name="Boguslavskiy L."/>
            <person name="Bonnet C."/>
            <person name="Boukhgalter B."/>
            <person name="Bourzgui I."/>
            <person name="Brown A."/>
            <person name="Cahill P."/>
            <person name="Channer S."/>
            <person name="Cheshatsang Y."/>
            <person name="Chuda L."/>
            <person name="Citroen M."/>
            <person name="Collymore A."/>
            <person name="Cooke P."/>
            <person name="Costello M."/>
            <person name="D'Aco K."/>
            <person name="Daza R."/>
            <person name="De Haan G."/>
            <person name="DeGray S."/>
            <person name="DeMaso C."/>
            <person name="Dhargay N."/>
            <person name="Dooley K."/>
            <person name="Dooley E."/>
            <person name="Doricent M."/>
            <person name="Dorje P."/>
            <person name="Dorjee K."/>
            <person name="Dupes A."/>
            <person name="Elong R."/>
            <person name="Falk J."/>
            <person name="Farina A."/>
            <person name="Faro S."/>
            <person name="Ferguson D."/>
            <person name="Fisher S."/>
            <person name="Foley C.D."/>
            <person name="Franke A."/>
            <person name="Friedrich D."/>
            <person name="Gadbois L."/>
            <person name="Gearin G."/>
            <person name="Gearin C.R."/>
            <person name="Giannoukos G."/>
            <person name="Goode T."/>
            <person name="Graham J."/>
            <person name="Grandbois E."/>
            <person name="Grewal S."/>
            <person name="Gyaltsen K."/>
            <person name="Hafez N."/>
            <person name="Hagos B."/>
            <person name="Hall J."/>
            <person name="Henson C."/>
            <person name="Hollinger A."/>
            <person name="Honan T."/>
            <person name="Huard M.D."/>
            <person name="Hughes L."/>
            <person name="Hurhula B."/>
            <person name="Husby M.E."/>
            <person name="Kamat A."/>
            <person name="Kanga B."/>
            <person name="Kashin S."/>
            <person name="Khazanovich D."/>
            <person name="Kisner P."/>
            <person name="Lance K."/>
            <person name="Lara M."/>
            <person name="Lee W."/>
            <person name="Lennon N."/>
            <person name="Letendre F."/>
            <person name="LeVine R."/>
            <person name="Lipovsky A."/>
            <person name="Liu X."/>
            <person name="Liu J."/>
            <person name="Liu S."/>
            <person name="Lokyitsang T."/>
            <person name="Lokyitsang Y."/>
            <person name="Lubonja R."/>
            <person name="Lui A."/>
            <person name="MacDonald P."/>
            <person name="Magnisalis V."/>
            <person name="Maru K."/>
            <person name="Matthews C."/>
            <person name="McCusker W."/>
            <person name="McDonough S."/>
            <person name="Mehta T."/>
            <person name="Meldrim J."/>
            <person name="Meneus L."/>
            <person name="Mihai O."/>
            <person name="Mihalev A."/>
            <person name="Mihova T."/>
            <person name="Mittelman R."/>
            <person name="Mlenga V."/>
            <person name="Montmayeur A."/>
            <person name="Mulrain L."/>
            <person name="Navidi A."/>
            <person name="Naylor J."/>
            <person name="Negash T."/>
            <person name="Nguyen T."/>
            <person name="Nguyen N."/>
            <person name="Nicol R."/>
            <person name="Norbu C."/>
            <person name="Norbu N."/>
            <person name="Novod N."/>
            <person name="O'Neill B."/>
            <person name="Osman S."/>
            <person name="Markiewicz E."/>
            <person name="Oyono O.L."/>
            <person name="Patti C."/>
            <person name="Phunkhang P."/>
            <person name="Pierre F."/>
            <person name="Priest M."/>
            <person name="Raghuraman S."/>
            <person name="Rege F."/>
            <person name="Reyes R."/>
            <person name="Rise C."/>
            <person name="Rogov P."/>
            <person name="Ross K."/>
            <person name="Ryan E."/>
            <person name="Settipalli S."/>
            <person name="Shea T."/>
            <person name="Sherpa N."/>
            <person name="Shi L."/>
            <person name="Shih D."/>
            <person name="Sparrow T."/>
            <person name="Spaulding J."/>
            <person name="Stalker J."/>
            <person name="Stange-Thomann N."/>
            <person name="Stavropoulos S."/>
            <person name="Stone C."/>
            <person name="Strader C."/>
            <person name="Tesfaye S."/>
            <person name="Thomson T."/>
            <person name="Thoulutsang Y."/>
            <person name="Thoulutsang D."/>
            <person name="Topham K."/>
            <person name="Topping I."/>
            <person name="Tsamla T."/>
            <person name="Vassiliev H."/>
            <person name="Vo A."/>
            <person name="Wangchuk T."/>
            <person name="Wangdi T."/>
            <person name="Weiand M."/>
            <person name="Wilkinson J."/>
            <person name="Wilson A."/>
            <person name="Yadav S."/>
            <person name="Young G."/>
            <person name="Yu Q."/>
            <person name="Zembek L."/>
            <person name="Zhong D."/>
            <person name="Zimmer A."/>
            <person name="Zwirko Z."/>
            <person name="Jaffe D.B."/>
            <person name="Alvarez P."/>
            <person name="Brockman W."/>
            <person name="Butler J."/>
            <person name="Chin C."/>
            <person name="Gnerre S."/>
            <person name="Grabherr M."/>
            <person name="Kleber M."/>
            <person name="Mauceli E."/>
            <person name="MacCallum I."/>
        </authorList>
    </citation>
    <scope>NUCLEOTIDE SEQUENCE [LARGE SCALE GENOMIC DNA]</scope>
    <source>
        <strain evidence="4">Tucson 14024-0371.13</strain>
    </source>
</reference>
<dbReference type="GeneID" id="6506727"/>